<evidence type="ECO:0000313" key="3">
    <source>
        <dbReference type="EMBL" id="NWC13284.1"/>
    </source>
</evidence>
<keyword evidence="2" id="KW-0732">Signal</keyword>
<feature type="compositionally biased region" description="Basic and acidic residues" evidence="1">
    <location>
        <begin position="185"/>
        <end position="195"/>
    </location>
</feature>
<comment type="caution">
    <text evidence="3">The sequence shown here is derived from an EMBL/GenBank/DDBJ whole genome shotgun (WGS) entry which is preliminary data.</text>
</comment>
<organism evidence="3 4">
    <name type="scientific">Pseudomonas gingeri</name>
    <dbReference type="NCBI Taxonomy" id="117681"/>
    <lineage>
        <taxon>Bacteria</taxon>
        <taxon>Pseudomonadati</taxon>
        <taxon>Pseudomonadota</taxon>
        <taxon>Gammaproteobacteria</taxon>
        <taxon>Pseudomonadales</taxon>
        <taxon>Pseudomonadaceae</taxon>
        <taxon>Pseudomonas</taxon>
    </lineage>
</organism>
<feature type="region of interest" description="Disordered" evidence="1">
    <location>
        <begin position="56"/>
        <end position="79"/>
    </location>
</feature>
<dbReference type="AlphaFoldDB" id="A0A7Y7XVZ2"/>
<name>A0A7Y7XVZ2_9PSED</name>
<feature type="region of interest" description="Disordered" evidence="1">
    <location>
        <begin position="185"/>
        <end position="210"/>
    </location>
</feature>
<evidence type="ECO:0000256" key="2">
    <source>
        <dbReference type="SAM" id="SignalP"/>
    </source>
</evidence>
<dbReference type="RefSeq" id="WP_158683266.1">
    <property type="nucleotide sequence ID" value="NZ_JACAPB010000001.1"/>
</dbReference>
<proteinExistence type="predicted"/>
<feature type="signal peptide" evidence="2">
    <location>
        <begin position="1"/>
        <end position="22"/>
    </location>
</feature>
<feature type="chain" id="PRO_5030931408" evidence="2">
    <location>
        <begin position="23"/>
        <end position="351"/>
    </location>
</feature>
<dbReference type="EMBL" id="JACAQE010000002">
    <property type="protein sequence ID" value="NWC13284.1"/>
    <property type="molecule type" value="Genomic_DNA"/>
</dbReference>
<reference evidence="3 4" key="1">
    <citation type="submission" date="2020-04" db="EMBL/GenBank/DDBJ databases">
        <title>Molecular characterization of pseudomonads from Agaricus bisporus reveal novel blotch 2 pathogens in Western Europe.</title>
        <authorList>
            <person name="Taparia T."/>
            <person name="Krijger M."/>
            <person name="Haynes E."/>
            <person name="Elpinstone J.G."/>
            <person name="Noble R."/>
            <person name="Van Der Wolf J."/>
        </authorList>
    </citation>
    <scope>NUCLEOTIDE SEQUENCE [LARGE SCALE GENOMIC DNA]</scope>
    <source>
        <strain evidence="3 4">IPO3738</strain>
    </source>
</reference>
<evidence type="ECO:0000256" key="1">
    <source>
        <dbReference type="SAM" id="MobiDB-lite"/>
    </source>
</evidence>
<gene>
    <name evidence="3" type="ORF">HX845_06530</name>
</gene>
<protein>
    <submittedName>
        <fullName evidence="3">Uncharacterized protein</fullName>
    </submittedName>
</protein>
<sequence>MNNPVVVPLLVALSFFPLMVHAKGISAGSFDMDPLDIDGSYSAQETFNLPPIDVSVPYGGPHGNPKGEPSGDEIKKSQAKAEEAAKQAALAKATEEEKLRVKEAKDAAYELLLRLGDESLENDGNIVEKVWDALTDEFISPGVSQILKSLTPAKVGKSWIDLAETKKEMLGARYLMQKEADDAKKAEQLKSENEKTLGLPPSDVKTKENNPEQERFFKAVRGLASARSDDTGFVVDQLISRGQKTSENPISLSTIKAIVKKLAPLTPPNACAIPPGKWSCPMGQGSIGGACGCPGIGNGVGALRPLSEYCSGAIANCRLSVDLPVGTPCNCNADFQQIKGPIPWGRIVKRP</sequence>
<accession>A0A7Y7XVZ2</accession>
<dbReference type="Proteomes" id="UP000517547">
    <property type="component" value="Unassembled WGS sequence"/>
</dbReference>
<evidence type="ECO:0000313" key="4">
    <source>
        <dbReference type="Proteomes" id="UP000517547"/>
    </source>
</evidence>